<evidence type="ECO:0000313" key="2">
    <source>
        <dbReference type="EMBL" id="HIW11997.1"/>
    </source>
</evidence>
<dbReference type="Proteomes" id="UP000823989">
    <property type="component" value="Unassembled WGS sequence"/>
</dbReference>
<comment type="caution">
    <text evidence="2">The sequence shown here is derived from an EMBL/GenBank/DDBJ whole genome shotgun (WGS) entry which is preliminary data.</text>
</comment>
<dbReference type="InterPro" id="IPR011528">
    <property type="entry name" value="NERD"/>
</dbReference>
<feature type="domain" description="NERD" evidence="1">
    <location>
        <begin position="37"/>
        <end position="151"/>
    </location>
</feature>
<accession>A0A9D1QGY6</accession>
<dbReference type="PROSITE" id="PS50965">
    <property type="entry name" value="NERD"/>
    <property type="match status" value="1"/>
</dbReference>
<dbReference type="AlphaFoldDB" id="A0A9D1QGY6"/>
<gene>
    <name evidence="2" type="ORF">H9891_02340</name>
</gene>
<evidence type="ECO:0000259" key="1">
    <source>
        <dbReference type="PROSITE" id="PS50965"/>
    </source>
</evidence>
<proteinExistence type="predicted"/>
<sequence>MFVTDRGRSASHVHLEILRKRAELDGREKRELERYRSGYGGELEYDRVFDEVGHEQMYVFRDIWLGIGDSKVQLDALIVADNLLIVNEIKNYSGNYSYENGIWKVRNQQISEDPVSQVSTAANKLLRLRYESGVQFEVQKEIVFVNPYMIFGPTDYRHADLFVMRNRLKQYFRSFHNNTFGRPAKVLAEEVARRIISPPHPAPSSDISRLKLGMNCYRCQSFDVSKKRFCSECRDCGYTEPFERLVVRSAIEFSVLFPEEKVTCRGIHEFLGKSLNYQTVQRRLSTYFVKKGDASQSHYIVTGYDLKKILVEANYDSAYEQDIEYMSEKRRNTFRKYLFMSDDSNSV</sequence>
<dbReference type="EMBL" id="DXHR01000005">
    <property type="protein sequence ID" value="HIW11997.1"/>
    <property type="molecule type" value="Genomic_DNA"/>
</dbReference>
<organism evidence="2 3">
    <name type="scientific">Candidatus Salinicoccus stercoripullorum</name>
    <dbReference type="NCBI Taxonomy" id="2838756"/>
    <lineage>
        <taxon>Bacteria</taxon>
        <taxon>Bacillati</taxon>
        <taxon>Bacillota</taxon>
        <taxon>Bacilli</taxon>
        <taxon>Bacillales</taxon>
        <taxon>Staphylococcaceae</taxon>
        <taxon>Salinicoccus</taxon>
    </lineage>
</organism>
<protein>
    <submittedName>
        <fullName evidence="2">NERD domain-containing protein</fullName>
    </submittedName>
</protein>
<dbReference type="Pfam" id="PF08378">
    <property type="entry name" value="NERD"/>
    <property type="match status" value="1"/>
</dbReference>
<reference evidence="2" key="2">
    <citation type="submission" date="2021-04" db="EMBL/GenBank/DDBJ databases">
        <authorList>
            <person name="Gilroy R."/>
        </authorList>
    </citation>
    <scope>NUCLEOTIDE SEQUENCE</scope>
    <source>
        <strain evidence="2">ChiHjej13B12-752</strain>
    </source>
</reference>
<name>A0A9D1QGY6_9STAP</name>
<reference evidence="2" key="1">
    <citation type="journal article" date="2021" name="PeerJ">
        <title>Extensive microbial diversity within the chicken gut microbiome revealed by metagenomics and culture.</title>
        <authorList>
            <person name="Gilroy R."/>
            <person name="Ravi A."/>
            <person name="Getino M."/>
            <person name="Pursley I."/>
            <person name="Horton D.L."/>
            <person name="Alikhan N.F."/>
            <person name="Baker D."/>
            <person name="Gharbi K."/>
            <person name="Hall N."/>
            <person name="Watson M."/>
            <person name="Adriaenssens E.M."/>
            <person name="Foster-Nyarko E."/>
            <person name="Jarju S."/>
            <person name="Secka A."/>
            <person name="Antonio M."/>
            <person name="Oren A."/>
            <person name="Chaudhuri R.R."/>
            <person name="La Ragione R."/>
            <person name="Hildebrand F."/>
            <person name="Pallen M.J."/>
        </authorList>
    </citation>
    <scope>NUCLEOTIDE SEQUENCE</scope>
    <source>
        <strain evidence="2">ChiHjej13B12-752</strain>
    </source>
</reference>
<evidence type="ECO:0000313" key="3">
    <source>
        <dbReference type="Proteomes" id="UP000823989"/>
    </source>
</evidence>